<dbReference type="GO" id="GO:0005829">
    <property type="term" value="C:cytosol"/>
    <property type="evidence" value="ECO:0007669"/>
    <property type="project" value="TreeGrafter"/>
</dbReference>
<dbReference type="AlphaFoldDB" id="A0A6V7NQZ2"/>
<dbReference type="InterPro" id="IPR001005">
    <property type="entry name" value="SANT/Myb"/>
</dbReference>
<dbReference type="GO" id="GO:0030544">
    <property type="term" value="F:Hsp70 protein binding"/>
    <property type="evidence" value="ECO:0007669"/>
    <property type="project" value="InterPro"/>
</dbReference>
<feature type="compositionally biased region" description="Acidic residues" evidence="1">
    <location>
        <begin position="163"/>
        <end position="182"/>
    </location>
</feature>
<dbReference type="GO" id="GO:0051083">
    <property type="term" value="P:'de novo' cotranslational protein folding"/>
    <property type="evidence" value="ECO:0007669"/>
    <property type="project" value="InterPro"/>
</dbReference>
<dbReference type="SMART" id="SM00717">
    <property type="entry name" value="SANT"/>
    <property type="match status" value="2"/>
</dbReference>
<protein>
    <recommendedName>
        <fullName evidence="2">Myb-like domain-containing protein</fullName>
    </recommendedName>
</protein>
<dbReference type="PANTHER" id="PTHR43999">
    <property type="entry name" value="DNAJ HOMOLOG SUBFAMILY C MEMBER 2"/>
    <property type="match status" value="1"/>
</dbReference>
<dbReference type="EMBL" id="LR862141">
    <property type="protein sequence ID" value="CAD1820784.1"/>
    <property type="molecule type" value="Genomic_DNA"/>
</dbReference>
<dbReference type="Gene3D" id="1.10.10.60">
    <property type="entry name" value="Homeodomain-like"/>
    <property type="match status" value="2"/>
</dbReference>
<dbReference type="SUPFAM" id="SSF46689">
    <property type="entry name" value="Homeodomain-like"/>
    <property type="match status" value="2"/>
</dbReference>
<feature type="compositionally biased region" description="Basic and acidic residues" evidence="1">
    <location>
        <begin position="224"/>
        <end position="233"/>
    </location>
</feature>
<feature type="domain" description="Myb-like" evidence="2">
    <location>
        <begin position="260"/>
        <end position="314"/>
    </location>
</feature>
<proteinExistence type="predicted"/>
<dbReference type="Pfam" id="PF00249">
    <property type="entry name" value="Myb_DNA-binding"/>
    <property type="match status" value="1"/>
</dbReference>
<dbReference type="PANTHER" id="PTHR43999:SF3">
    <property type="entry name" value="TRANSCRIPTION FACTOR MAMYB"/>
    <property type="match status" value="1"/>
</dbReference>
<dbReference type="InterPro" id="IPR044634">
    <property type="entry name" value="Zuotin/DnaJC2"/>
</dbReference>
<dbReference type="Pfam" id="PF23082">
    <property type="entry name" value="Myb_DNA-binding_2"/>
    <property type="match status" value="1"/>
</dbReference>
<dbReference type="CDD" id="cd00167">
    <property type="entry name" value="SANT"/>
    <property type="match status" value="2"/>
</dbReference>
<name>A0A6V7NQZ2_ANACO</name>
<evidence type="ECO:0000259" key="2">
    <source>
        <dbReference type="PROSITE" id="PS50090"/>
    </source>
</evidence>
<dbReference type="PROSITE" id="PS50090">
    <property type="entry name" value="MYB_LIKE"/>
    <property type="match status" value="1"/>
</dbReference>
<evidence type="ECO:0000256" key="1">
    <source>
        <dbReference type="SAM" id="MobiDB-lite"/>
    </source>
</evidence>
<accession>A0A6V7NQZ2</accession>
<organism evidence="3">
    <name type="scientific">Ananas comosus var. bracteatus</name>
    <name type="common">red pineapple</name>
    <dbReference type="NCBI Taxonomy" id="296719"/>
    <lineage>
        <taxon>Eukaryota</taxon>
        <taxon>Viridiplantae</taxon>
        <taxon>Streptophyta</taxon>
        <taxon>Embryophyta</taxon>
        <taxon>Tracheophyta</taxon>
        <taxon>Spermatophyta</taxon>
        <taxon>Magnoliopsida</taxon>
        <taxon>Liliopsida</taxon>
        <taxon>Poales</taxon>
        <taxon>Bromeliaceae</taxon>
        <taxon>Bromelioideae</taxon>
        <taxon>Ananas</taxon>
    </lineage>
</organism>
<feature type="region of interest" description="Disordered" evidence="1">
    <location>
        <begin position="87"/>
        <end position="182"/>
    </location>
</feature>
<reference evidence="3" key="1">
    <citation type="submission" date="2020-07" db="EMBL/GenBank/DDBJ databases">
        <authorList>
            <person name="Lin J."/>
        </authorList>
    </citation>
    <scope>NUCLEOTIDE SEQUENCE</scope>
</reference>
<evidence type="ECO:0000313" key="3">
    <source>
        <dbReference type="EMBL" id="CAD1820784.1"/>
    </source>
</evidence>
<gene>
    <name evidence="3" type="ORF">CB5_LOCUS3995</name>
</gene>
<feature type="compositionally biased region" description="Pro residues" evidence="1">
    <location>
        <begin position="100"/>
        <end position="111"/>
    </location>
</feature>
<dbReference type="GO" id="GO:0043022">
    <property type="term" value="F:ribosome binding"/>
    <property type="evidence" value="ECO:0007669"/>
    <property type="project" value="InterPro"/>
</dbReference>
<feature type="region of interest" description="Disordered" evidence="1">
    <location>
        <begin position="222"/>
        <end position="270"/>
    </location>
</feature>
<dbReference type="GO" id="GO:0006450">
    <property type="term" value="P:regulation of translational fidelity"/>
    <property type="evidence" value="ECO:0007669"/>
    <property type="project" value="InterPro"/>
</dbReference>
<dbReference type="InterPro" id="IPR009057">
    <property type="entry name" value="Homeodomain-like_sf"/>
</dbReference>
<dbReference type="FunFam" id="1.10.10.60:FF:000416">
    <property type="entry name" value="Myb family transcription factor"/>
    <property type="match status" value="1"/>
</dbReference>
<sequence>MEFIEEEARPRFVFRGGGASSSAAAAAHGGAPLGAFSKLHALCCVSAAALLLLSAAALLRYSHSAPASLLAWGALSLLLAPFAPSSATGGDPRVGRGPLSPIPPPRPPTTPAPADRRNPSRRSRSRKPDHSPNSNPPLIVPKSPDLNRSIPSNVDQILQEARVEEEDEEEEEEGEREWTDEDFDLLKKQIAKHPVGEPQRWERIAEAFKGRHDLSSVISMAKSLPERKPDSRDSFQQFLKHRKPSDRARPELSNGDVGVEASKENGGWSPGEDLALLNALKAFPKDASMRWEKIAAAVPGKSKALCMKRVTELKRDFRSSKASQSQS</sequence>